<dbReference type="Proteomes" id="UP000095280">
    <property type="component" value="Unplaced"/>
</dbReference>
<feature type="compositionally biased region" description="Low complexity" evidence="1">
    <location>
        <begin position="142"/>
        <end position="151"/>
    </location>
</feature>
<feature type="compositionally biased region" description="Polar residues" evidence="1">
    <location>
        <begin position="77"/>
        <end position="103"/>
    </location>
</feature>
<feature type="compositionally biased region" description="Low complexity" evidence="1">
    <location>
        <begin position="158"/>
        <end position="180"/>
    </location>
</feature>
<protein>
    <submittedName>
        <fullName evidence="3">NET domain-containing protein</fullName>
    </submittedName>
</protein>
<dbReference type="WBParaSite" id="maker-uti_cns_0001234-snap-gene-0.22-mRNA-1">
    <property type="protein sequence ID" value="maker-uti_cns_0001234-snap-gene-0.22-mRNA-1"/>
    <property type="gene ID" value="maker-uti_cns_0001234-snap-gene-0.22"/>
</dbReference>
<feature type="region of interest" description="Disordered" evidence="1">
    <location>
        <begin position="72"/>
        <end position="106"/>
    </location>
</feature>
<reference evidence="3" key="1">
    <citation type="submission" date="2016-11" db="UniProtKB">
        <authorList>
            <consortium name="WormBaseParasite"/>
        </authorList>
    </citation>
    <scope>IDENTIFICATION</scope>
</reference>
<proteinExistence type="predicted"/>
<keyword evidence="2" id="KW-1185">Reference proteome</keyword>
<evidence type="ECO:0000256" key="1">
    <source>
        <dbReference type="SAM" id="MobiDB-lite"/>
    </source>
</evidence>
<sequence length="273" mass="29327">NDNDIGFDDDAQRSAGLGRRRRRFRRRRKIGADEIQCLALHLSRAGRAVAGGRAIFESELAPSLRDLAVRSRADEQMSLSQPIEPQGSHSSHQESPNVESPSTEEQRRVLLRCIESIVPDHQARMSSIRASEDSQERRRRLASSATAAAAGRPGGGFPRSLSAGAAVAESSSSESTSTGTGDSGGRRAGRNSMQQQQQPTRCHSGGCQSGRSQQHQQPPMRPQVAFSDTVKVDDGREVIRLNCKDDFAGQGGCVSRRSSGHSAGYKSYNGGGA</sequence>
<evidence type="ECO:0000313" key="2">
    <source>
        <dbReference type="Proteomes" id="UP000095280"/>
    </source>
</evidence>
<evidence type="ECO:0000313" key="3">
    <source>
        <dbReference type="WBParaSite" id="maker-uti_cns_0001234-snap-gene-0.22-mRNA-1"/>
    </source>
</evidence>
<organism evidence="2 3">
    <name type="scientific">Macrostomum lignano</name>
    <dbReference type="NCBI Taxonomy" id="282301"/>
    <lineage>
        <taxon>Eukaryota</taxon>
        <taxon>Metazoa</taxon>
        <taxon>Spiralia</taxon>
        <taxon>Lophotrochozoa</taxon>
        <taxon>Platyhelminthes</taxon>
        <taxon>Rhabditophora</taxon>
        <taxon>Macrostomorpha</taxon>
        <taxon>Macrostomida</taxon>
        <taxon>Macrostomidae</taxon>
        <taxon>Macrostomum</taxon>
    </lineage>
</organism>
<feature type="region of interest" description="Disordered" evidence="1">
    <location>
        <begin position="248"/>
        <end position="273"/>
    </location>
</feature>
<accession>A0A1I8G990</accession>
<feature type="compositionally biased region" description="Polar residues" evidence="1">
    <location>
        <begin position="191"/>
        <end position="201"/>
    </location>
</feature>
<name>A0A1I8G990_9PLAT</name>
<feature type="region of interest" description="Disordered" evidence="1">
    <location>
        <begin position="1"/>
        <end position="25"/>
    </location>
</feature>
<feature type="region of interest" description="Disordered" evidence="1">
    <location>
        <begin position="122"/>
        <end position="223"/>
    </location>
</feature>
<dbReference type="AlphaFoldDB" id="A0A1I8G990"/>